<accession>A0A0J1HDZ2</accession>
<dbReference type="GO" id="GO:0003700">
    <property type="term" value="F:DNA-binding transcription factor activity"/>
    <property type="evidence" value="ECO:0007669"/>
    <property type="project" value="InterPro"/>
</dbReference>
<dbReference type="InterPro" id="IPR058163">
    <property type="entry name" value="LysR-type_TF_proteobact-type"/>
</dbReference>
<dbReference type="InterPro" id="IPR036388">
    <property type="entry name" value="WH-like_DNA-bd_sf"/>
</dbReference>
<dbReference type="PROSITE" id="PS50931">
    <property type="entry name" value="HTH_LYSR"/>
    <property type="match status" value="1"/>
</dbReference>
<protein>
    <submittedName>
        <fullName evidence="6">LysR family transcriptional regulator</fullName>
    </submittedName>
</protein>
<dbReference type="Gene3D" id="1.10.10.10">
    <property type="entry name" value="Winged helix-like DNA-binding domain superfamily/Winged helix DNA-binding domain"/>
    <property type="match status" value="1"/>
</dbReference>
<keyword evidence="3" id="KW-0238">DNA-binding</keyword>
<dbReference type="InterPro" id="IPR000847">
    <property type="entry name" value="LysR_HTH_N"/>
</dbReference>
<dbReference type="GO" id="GO:0006351">
    <property type="term" value="P:DNA-templated transcription"/>
    <property type="evidence" value="ECO:0007669"/>
    <property type="project" value="TreeGrafter"/>
</dbReference>
<evidence type="ECO:0000259" key="5">
    <source>
        <dbReference type="PROSITE" id="PS50931"/>
    </source>
</evidence>
<keyword evidence="7" id="KW-1185">Reference proteome</keyword>
<keyword evidence="2" id="KW-0805">Transcription regulation</keyword>
<evidence type="ECO:0000256" key="1">
    <source>
        <dbReference type="ARBA" id="ARBA00009437"/>
    </source>
</evidence>
<keyword evidence="4" id="KW-0804">Transcription</keyword>
<gene>
    <name evidence="6" type="ORF">ABT57_09165</name>
</gene>
<name>A0A0J1HDZ2_9GAMM</name>
<evidence type="ECO:0000313" key="6">
    <source>
        <dbReference type="EMBL" id="KLV09843.1"/>
    </source>
</evidence>
<comment type="caution">
    <text evidence="6">The sequence shown here is derived from an EMBL/GenBank/DDBJ whole genome shotgun (WGS) entry which is preliminary data.</text>
</comment>
<dbReference type="OrthoDB" id="6183733at2"/>
<dbReference type="PATRIC" id="fig|320778.3.peg.1995"/>
<feature type="domain" description="HTH lysR-type" evidence="5">
    <location>
        <begin position="1"/>
        <end position="59"/>
    </location>
</feature>
<dbReference type="PANTHER" id="PTHR30537:SF66">
    <property type="entry name" value="IRON-REGULATED VIRULENCE REGULATORY PROTEIN IRGB"/>
    <property type="match status" value="1"/>
</dbReference>
<dbReference type="EMBL" id="LDOU01000007">
    <property type="protein sequence ID" value="KLV09843.1"/>
    <property type="molecule type" value="Genomic_DNA"/>
</dbReference>
<comment type="similarity">
    <text evidence="1">Belongs to the LysR transcriptional regulatory family.</text>
</comment>
<dbReference type="STRING" id="320778.ABT57_09165"/>
<dbReference type="RefSeq" id="WP_047884932.1">
    <property type="nucleotide sequence ID" value="NZ_CP071326.1"/>
</dbReference>
<dbReference type="Gene3D" id="3.40.190.290">
    <property type="match status" value="1"/>
</dbReference>
<sequence length="312" mass="34469">MHDLAALKAFDALCQYQSLTAAAEVLNQPKSTLSRRLAQLEVDLGQSLVTRQGNRLSLTEAGQVFSQYTRQILALSEQGKEALQSLSNNACGELTLLVHPNLLRGWFSKVLNQFMNAHPGIHINLHSQTLAAGNSEVDLMIWVGSPPEHSLRRELLGHWSFGLYASPAYLEDHPPPTHPSELTGHPWIDLIAKRQDGLTLLHKEEGSYDLPPINSRLRTDSLTMQADAIANGRGIGMLPVWLADGFERAHPGSVLPCLPGWQPEATEVACYYTAGRPPLRVKVLLDALRQQCPPEWTQCHHAYSMKASEKSA</sequence>
<evidence type="ECO:0000256" key="3">
    <source>
        <dbReference type="ARBA" id="ARBA00023125"/>
    </source>
</evidence>
<dbReference type="InterPro" id="IPR005119">
    <property type="entry name" value="LysR_subst-bd"/>
</dbReference>
<dbReference type="AlphaFoldDB" id="A0A0J1HDZ2"/>
<evidence type="ECO:0000256" key="2">
    <source>
        <dbReference type="ARBA" id="ARBA00023015"/>
    </source>
</evidence>
<dbReference type="GO" id="GO:0043565">
    <property type="term" value="F:sequence-specific DNA binding"/>
    <property type="evidence" value="ECO:0007669"/>
    <property type="project" value="TreeGrafter"/>
</dbReference>
<proteinExistence type="inferred from homology"/>
<dbReference type="SUPFAM" id="SSF53850">
    <property type="entry name" value="Periplasmic binding protein-like II"/>
    <property type="match status" value="1"/>
</dbReference>
<dbReference type="Pfam" id="PF03466">
    <property type="entry name" value="LysR_substrate"/>
    <property type="match status" value="1"/>
</dbReference>
<dbReference type="SUPFAM" id="SSF46785">
    <property type="entry name" value="Winged helix' DNA-binding domain"/>
    <property type="match status" value="1"/>
</dbReference>
<organism evidence="6 7">
    <name type="scientific">Photobacterium ganghwense</name>
    <dbReference type="NCBI Taxonomy" id="320778"/>
    <lineage>
        <taxon>Bacteria</taxon>
        <taxon>Pseudomonadati</taxon>
        <taxon>Pseudomonadota</taxon>
        <taxon>Gammaproteobacteria</taxon>
        <taxon>Vibrionales</taxon>
        <taxon>Vibrionaceae</taxon>
        <taxon>Photobacterium</taxon>
    </lineage>
</organism>
<dbReference type="PANTHER" id="PTHR30537">
    <property type="entry name" value="HTH-TYPE TRANSCRIPTIONAL REGULATOR"/>
    <property type="match status" value="1"/>
</dbReference>
<evidence type="ECO:0000256" key="4">
    <source>
        <dbReference type="ARBA" id="ARBA00023163"/>
    </source>
</evidence>
<evidence type="ECO:0000313" key="7">
    <source>
        <dbReference type="Proteomes" id="UP000035909"/>
    </source>
</evidence>
<reference evidence="6 7" key="1">
    <citation type="submission" date="2015-05" db="EMBL/GenBank/DDBJ databases">
        <title>Photobacterium galathea sp. nov.</title>
        <authorList>
            <person name="Machado H."/>
            <person name="Gram L."/>
        </authorList>
    </citation>
    <scope>NUCLEOTIDE SEQUENCE [LARGE SCALE GENOMIC DNA]</scope>
    <source>
        <strain evidence="6 7">DSM 22954</strain>
    </source>
</reference>
<dbReference type="Pfam" id="PF00126">
    <property type="entry name" value="HTH_1"/>
    <property type="match status" value="1"/>
</dbReference>
<dbReference type="InterPro" id="IPR036390">
    <property type="entry name" value="WH_DNA-bd_sf"/>
</dbReference>
<dbReference type="Proteomes" id="UP000035909">
    <property type="component" value="Unassembled WGS sequence"/>
</dbReference>